<feature type="transmembrane region" description="Helical" evidence="1">
    <location>
        <begin position="128"/>
        <end position="148"/>
    </location>
</feature>
<keyword evidence="3" id="KW-1185">Reference proteome</keyword>
<organism evidence="2 3">
    <name type="scientific">Spirosoma taeanense</name>
    <dbReference type="NCBI Taxonomy" id="2735870"/>
    <lineage>
        <taxon>Bacteria</taxon>
        <taxon>Pseudomonadati</taxon>
        <taxon>Bacteroidota</taxon>
        <taxon>Cytophagia</taxon>
        <taxon>Cytophagales</taxon>
        <taxon>Cytophagaceae</taxon>
        <taxon>Spirosoma</taxon>
    </lineage>
</organism>
<feature type="transmembrane region" description="Helical" evidence="1">
    <location>
        <begin position="104"/>
        <end position="122"/>
    </location>
</feature>
<reference evidence="2 3" key="1">
    <citation type="submission" date="2020-05" db="EMBL/GenBank/DDBJ databases">
        <title>Genome sequencing of Spirosoma sp. TS118.</title>
        <authorList>
            <person name="Lee J.-H."/>
            <person name="Jeong S."/>
            <person name="Zhao L."/>
            <person name="Jung J.-H."/>
            <person name="Kim M.-K."/>
            <person name="Lim S."/>
        </authorList>
    </citation>
    <scope>NUCLEOTIDE SEQUENCE [LARGE SCALE GENOMIC DNA]</scope>
    <source>
        <strain evidence="2 3">TS118</strain>
    </source>
</reference>
<protein>
    <submittedName>
        <fullName evidence="2">Uncharacterized protein</fullName>
    </submittedName>
</protein>
<accession>A0A6M5Y932</accession>
<dbReference type="Proteomes" id="UP000502756">
    <property type="component" value="Chromosome"/>
</dbReference>
<keyword evidence="1" id="KW-0812">Transmembrane</keyword>
<dbReference type="RefSeq" id="WP_171740611.1">
    <property type="nucleotide sequence ID" value="NZ_CP053435.1"/>
</dbReference>
<evidence type="ECO:0000256" key="1">
    <source>
        <dbReference type="SAM" id="Phobius"/>
    </source>
</evidence>
<keyword evidence="1" id="KW-0472">Membrane</keyword>
<keyword evidence="1" id="KW-1133">Transmembrane helix</keyword>
<evidence type="ECO:0000313" key="3">
    <source>
        <dbReference type="Proteomes" id="UP000502756"/>
    </source>
</evidence>
<gene>
    <name evidence="2" type="ORF">HNV11_15955</name>
</gene>
<sequence length="165" mass="18113">MEFIDNTVAWIKGELFEATLVLLFGIATVIAGLLFWKMGSTPGAKALLLPLVITGLVYIGVGGSMLVSNNKRMTQLPAAYQTGKRAFMEAEKKRVEDFQYQYRISKIVATLCFALTVGLFWLTKSPTWQGAGIGLALFGLAGLAVDYFSEQRAAIYYASILRSLQ</sequence>
<dbReference type="AlphaFoldDB" id="A0A6M5Y932"/>
<dbReference type="KEGG" id="stae:HNV11_15955"/>
<feature type="transmembrane region" description="Helical" evidence="1">
    <location>
        <begin position="48"/>
        <end position="67"/>
    </location>
</feature>
<dbReference type="EMBL" id="CP053435">
    <property type="protein sequence ID" value="QJW90767.1"/>
    <property type="molecule type" value="Genomic_DNA"/>
</dbReference>
<proteinExistence type="predicted"/>
<name>A0A6M5Y932_9BACT</name>
<feature type="transmembrane region" description="Helical" evidence="1">
    <location>
        <begin position="15"/>
        <end position="36"/>
    </location>
</feature>
<evidence type="ECO:0000313" key="2">
    <source>
        <dbReference type="EMBL" id="QJW90767.1"/>
    </source>
</evidence>